<proteinExistence type="predicted"/>
<dbReference type="EMBL" id="KV419436">
    <property type="protein sequence ID" value="KZS88541.1"/>
    <property type="molecule type" value="Genomic_DNA"/>
</dbReference>
<protein>
    <submittedName>
        <fullName evidence="1">Uncharacterized protein</fullName>
    </submittedName>
</protein>
<accession>A0A164PAY4</accession>
<organism evidence="1 2">
    <name type="scientific">Sistotremastrum niveocremeum HHB9708</name>
    <dbReference type="NCBI Taxonomy" id="1314777"/>
    <lineage>
        <taxon>Eukaryota</taxon>
        <taxon>Fungi</taxon>
        <taxon>Dikarya</taxon>
        <taxon>Basidiomycota</taxon>
        <taxon>Agaricomycotina</taxon>
        <taxon>Agaricomycetes</taxon>
        <taxon>Sistotremastrales</taxon>
        <taxon>Sistotremastraceae</taxon>
        <taxon>Sertulicium</taxon>
        <taxon>Sertulicium niveocremeum</taxon>
    </lineage>
</organism>
<dbReference type="AlphaFoldDB" id="A0A164PAY4"/>
<name>A0A164PAY4_9AGAM</name>
<dbReference type="Proteomes" id="UP000076722">
    <property type="component" value="Unassembled WGS sequence"/>
</dbReference>
<keyword evidence="2" id="KW-1185">Reference proteome</keyword>
<evidence type="ECO:0000313" key="2">
    <source>
        <dbReference type="Proteomes" id="UP000076722"/>
    </source>
</evidence>
<evidence type="ECO:0000313" key="1">
    <source>
        <dbReference type="EMBL" id="KZS88541.1"/>
    </source>
</evidence>
<reference evidence="1 2" key="1">
    <citation type="journal article" date="2016" name="Mol. Biol. Evol.">
        <title>Comparative Genomics of Early-Diverging Mushroom-Forming Fungi Provides Insights into the Origins of Lignocellulose Decay Capabilities.</title>
        <authorList>
            <person name="Nagy L.G."/>
            <person name="Riley R."/>
            <person name="Tritt A."/>
            <person name="Adam C."/>
            <person name="Daum C."/>
            <person name="Floudas D."/>
            <person name="Sun H."/>
            <person name="Yadav J.S."/>
            <person name="Pangilinan J."/>
            <person name="Larsson K.H."/>
            <person name="Matsuura K."/>
            <person name="Barry K."/>
            <person name="Labutti K."/>
            <person name="Kuo R."/>
            <person name="Ohm R.A."/>
            <person name="Bhattacharya S.S."/>
            <person name="Shirouzu T."/>
            <person name="Yoshinaga Y."/>
            <person name="Martin F.M."/>
            <person name="Grigoriev I.V."/>
            <person name="Hibbett D.S."/>
        </authorList>
    </citation>
    <scope>NUCLEOTIDE SEQUENCE [LARGE SCALE GENOMIC DNA]</scope>
    <source>
        <strain evidence="1 2">HHB9708</strain>
    </source>
</reference>
<sequence>MARPRLQLVVKKSTSAIRRLFSDALDFMEPPRQSRLPVESPPPLPRKLPLELIVLIARIARRTGAKHDLLNICLTCHDVYNAADGYRWTTLSLNRFNFRPGFVRTSLGFIRARAQYVKKLALEYETGIPLPLTGMLNEFGAGLFLELFQSMHQLNNLDLEIRGSQDFLTMSILRSVLPRLHIPKLIKLRVTMHASPEQALHYSVIARLILDHPTIKGLRLFFPKEPAHFQYPQDLLDGIAHLPQLWEINSPSLVLVPTCATSGAFSQLRVMYTSNGTFIDEHFMRLSNENVTFPNLQRLHIAPHRVNMTGDVVHALNRVFPSLMQLYGLLIPPNLRRFCKTDQPLFPKLVYLSVHRTGSNAQRLPLLGQLIYLKDVFHSLKAIDLRHARSGHTLFYQTVEDGSQRRFALVRLEFIEDLIYDIYESYSCPEAPPAVAPKSLIRWHRWRSGVKSLGRRLTPTF</sequence>
<gene>
    <name evidence="1" type="ORF">SISNIDRAFT_490133</name>
</gene>